<protein>
    <submittedName>
        <fullName evidence="2">Uncharacterized protein</fullName>
    </submittedName>
</protein>
<proteinExistence type="predicted"/>
<sequence length="681" mass="76464">MPPKRSANGAASGQPAARRLRLAPAAPGAGPPPPPSPPPPLPAPANRSLAGLPVEIQTQIIVESLVIPFPNRCALALFCKDWDICSRSRTKPQLDEILRKLRVDVYTPSPQALGVQAGQGEEESLGEVESYFAGHSKRKVLCSHFQDGTHGFDNKDCDECGCVPFEKEVIQEGIAAWDWEWEGKLERGVEGGPWAGRLRDRMGYRGNGRDGERDPPEPWDEMIRVVKTKGIHAYLNNIRHTSMGKFLGREVKRERAIRQDRLVVLKQRPVAWLGRFTQRGLFNRLCNGLEGLISWGDEMAGLLPFVEGFTNDYDDWCYLRAYSNDGPSSPISAAIKAGPFDSVKKNLSPESPGQERWFLYRDIRHLMINSNTRCDPVQCVDDSRFGIMPYTNPPTGMALKTAHGLRHRLAFENMVPLYVDYQALTNLETLYLDLRKVLKDVIGDSYWQMQEVIKLAARLRGKNLRLLVIAGLRTGEEYWPGEKELTAEDLVEEDEAPMEWWEVNWFAQFRGALRPGGKLILVDANTEDFGRRGNRHHEWISPLYERQVLFPHTRNGMSLAGYPFFADPFYDNLAELYGEEGEQGNAVPPGAEGQQALVLLAPNTDVPGGSVTVLDDGNNVTSSEEESSSEEEGEQGNARKRKREGGREVWRKNMYNKGDNNNNNNNDDDDDDGFLLSFFPP</sequence>
<feature type="region of interest" description="Disordered" evidence="1">
    <location>
        <begin position="615"/>
        <end position="681"/>
    </location>
</feature>
<evidence type="ECO:0000256" key="1">
    <source>
        <dbReference type="SAM" id="MobiDB-lite"/>
    </source>
</evidence>
<accession>A0AAN6NMA8</accession>
<reference evidence="2" key="2">
    <citation type="submission" date="2023-06" db="EMBL/GenBank/DDBJ databases">
        <authorList>
            <consortium name="Lawrence Berkeley National Laboratory"/>
            <person name="Mondo S.J."/>
            <person name="Hensen N."/>
            <person name="Bonometti L."/>
            <person name="Westerberg I."/>
            <person name="Brannstrom I.O."/>
            <person name="Guillou S."/>
            <person name="Cros-Aarteil S."/>
            <person name="Calhoun S."/>
            <person name="Haridas S."/>
            <person name="Kuo A."/>
            <person name="Pangilinan J."/>
            <person name="Riley R."/>
            <person name="Labutti K."/>
            <person name="Andreopoulos B."/>
            <person name="Lipzen A."/>
            <person name="Chen C."/>
            <person name="Yanf M."/>
            <person name="Daum C."/>
            <person name="Ng V."/>
            <person name="Clum A."/>
            <person name="Steindorff A."/>
            <person name="Ohm R."/>
            <person name="Martin F."/>
            <person name="Silar P."/>
            <person name="Natvig D."/>
            <person name="Lalanne C."/>
            <person name="Gautier V."/>
            <person name="Ament-Velasquez S.L."/>
            <person name="Kruys A."/>
            <person name="Hutchinson M.I."/>
            <person name="Powell A.J."/>
            <person name="Barry K."/>
            <person name="Miller A.N."/>
            <person name="Grigoriev I.V."/>
            <person name="Debuchy R."/>
            <person name="Gladieux P."/>
            <person name="Thoren M.H."/>
            <person name="Johannesson H."/>
        </authorList>
    </citation>
    <scope>NUCLEOTIDE SEQUENCE</scope>
    <source>
        <strain evidence="2">CBS 626.80</strain>
    </source>
</reference>
<dbReference type="AlphaFoldDB" id="A0AAN6NMA8"/>
<dbReference type="EMBL" id="MU859348">
    <property type="protein sequence ID" value="KAK3947458.1"/>
    <property type="molecule type" value="Genomic_DNA"/>
</dbReference>
<reference evidence="2" key="1">
    <citation type="journal article" date="2023" name="Mol. Phylogenet. Evol.">
        <title>Genome-scale phylogeny and comparative genomics of the fungal order Sordariales.</title>
        <authorList>
            <person name="Hensen N."/>
            <person name="Bonometti L."/>
            <person name="Westerberg I."/>
            <person name="Brannstrom I.O."/>
            <person name="Guillou S."/>
            <person name="Cros-Aarteil S."/>
            <person name="Calhoun S."/>
            <person name="Haridas S."/>
            <person name="Kuo A."/>
            <person name="Mondo S."/>
            <person name="Pangilinan J."/>
            <person name="Riley R."/>
            <person name="LaButti K."/>
            <person name="Andreopoulos B."/>
            <person name="Lipzen A."/>
            <person name="Chen C."/>
            <person name="Yan M."/>
            <person name="Daum C."/>
            <person name="Ng V."/>
            <person name="Clum A."/>
            <person name="Steindorff A."/>
            <person name="Ohm R.A."/>
            <person name="Martin F."/>
            <person name="Silar P."/>
            <person name="Natvig D.O."/>
            <person name="Lalanne C."/>
            <person name="Gautier V."/>
            <person name="Ament-Velasquez S.L."/>
            <person name="Kruys A."/>
            <person name="Hutchinson M.I."/>
            <person name="Powell A.J."/>
            <person name="Barry K."/>
            <person name="Miller A.N."/>
            <person name="Grigoriev I.V."/>
            <person name="Debuchy R."/>
            <person name="Gladieux P."/>
            <person name="Hiltunen Thoren M."/>
            <person name="Johannesson H."/>
        </authorList>
    </citation>
    <scope>NUCLEOTIDE SEQUENCE</scope>
    <source>
        <strain evidence="2">CBS 626.80</strain>
    </source>
</reference>
<organism evidence="2 3">
    <name type="scientific">Pseudoneurospora amorphoporcata</name>
    <dbReference type="NCBI Taxonomy" id="241081"/>
    <lineage>
        <taxon>Eukaryota</taxon>
        <taxon>Fungi</taxon>
        <taxon>Dikarya</taxon>
        <taxon>Ascomycota</taxon>
        <taxon>Pezizomycotina</taxon>
        <taxon>Sordariomycetes</taxon>
        <taxon>Sordariomycetidae</taxon>
        <taxon>Sordariales</taxon>
        <taxon>Sordariaceae</taxon>
        <taxon>Pseudoneurospora</taxon>
    </lineage>
</organism>
<gene>
    <name evidence="2" type="ORF">QBC32DRAFT_270771</name>
</gene>
<evidence type="ECO:0000313" key="2">
    <source>
        <dbReference type="EMBL" id="KAK3947458.1"/>
    </source>
</evidence>
<name>A0AAN6NMA8_9PEZI</name>
<evidence type="ECO:0000313" key="3">
    <source>
        <dbReference type="Proteomes" id="UP001303222"/>
    </source>
</evidence>
<feature type="compositionally biased region" description="Acidic residues" evidence="1">
    <location>
        <begin position="623"/>
        <end position="634"/>
    </location>
</feature>
<feature type="compositionally biased region" description="Pro residues" evidence="1">
    <location>
        <begin position="29"/>
        <end position="43"/>
    </location>
</feature>
<dbReference type="Proteomes" id="UP001303222">
    <property type="component" value="Unassembled WGS sequence"/>
</dbReference>
<keyword evidence="3" id="KW-1185">Reference proteome</keyword>
<comment type="caution">
    <text evidence="2">The sequence shown here is derived from an EMBL/GenBank/DDBJ whole genome shotgun (WGS) entry which is preliminary data.</text>
</comment>
<feature type="region of interest" description="Disordered" evidence="1">
    <location>
        <begin position="1"/>
        <end position="46"/>
    </location>
</feature>